<keyword evidence="8" id="KW-0479">Metal-binding</keyword>
<dbReference type="CDD" id="cd09600">
    <property type="entry name" value="M1_APN"/>
    <property type="match status" value="1"/>
</dbReference>
<sequence>MDIARTPATPDGNPEMADAAYEPKAPPEIRRSDYAPFPWLVPTTRLEFELGLERTRVTARLDVERNPVAAVSPTIRLNGDGLELASLTCDGGEPEGRMMDGDDLLVTLSGDRHVLEIVTEIDPSANSQLMGLYASGGMLCTQCEAEGFRRITFFPDRPDVLSTYSVRMSGAKAQFPVLLCNGNRVDSGESADGGDHWAEWHDPWPKPSYLFALVAGDLVARSDSFTTMGGRDVELNVYVRDGDLDRTEHAMESLKRSMKWDEEVFGREYDLDLFNIVAVSDFNMGAMENKGLNIFNTKYVLADTETATDGDYDGIEGVIGHEYFHNWSGNRVTCRDWFQLSLKEGFTVLRDQLFSADMGSEPVKRIEDVRILRGVQFPEDSGPLAHPIRPDSYREISNFYTATVYNKGAEVIRMMRTMAGEKAFRRGTDLYFKRHDGEAATCEDFVRAMEDGTGLDLEQFRLWYSQAGTPKVAATLSHDGDVATLKLTQTVPPTPGQPDKKPMPIPFRVALFDRKAGTHSGEQLLVLDRASAEFTFEGFAHKPVLSINRGFSAPVSIERDVSREELVFLAARDDDPFARYEAMQELMTGYLVGSVSGDLDESESEAARGDIAEALKAVVEDDQLDDLMRGELLMMPSQSYIGEQMLVADPGAIHVAREALKTDLGTRLGEALHRLYDRAAQVPFSLDAEAKGARKIKTLVLSYAAASDPAKAAELAASQYDRADNMTDRQGALMVLAGLDSAERTARLLDFYNRYRGNALVVDKWFALQASSLHPQVVAHVEALRSHPDFNLRNPNRVRSLYMAFAANPAGFHAADGAGYRMIADLVLELDPINAQTAARFVPSLGRWRRIEEKRAAMMRDALERIARAPKLSRDTFEQVTRSLG</sequence>
<dbReference type="RefSeq" id="WP_130585639.1">
    <property type="nucleotide sequence ID" value="NZ_AP019389.1"/>
</dbReference>
<evidence type="ECO:0000256" key="5">
    <source>
        <dbReference type="ARBA" id="ARBA00015611"/>
    </source>
</evidence>
<evidence type="ECO:0000256" key="7">
    <source>
        <dbReference type="ARBA" id="ARBA00022670"/>
    </source>
</evidence>
<evidence type="ECO:0000259" key="15">
    <source>
        <dbReference type="Pfam" id="PF11940"/>
    </source>
</evidence>
<evidence type="ECO:0000256" key="10">
    <source>
        <dbReference type="ARBA" id="ARBA00022833"/>
    </source>
</evidence>
<dbReference type="InterPro" id="IPR037144">
    <property type="entry name" value="Peptidase_M1_pepN_C_sf"/>
</dbReference>
<evidence type="ECO:0000256" key="6">
    <source>
        <dbReference type="ARBA" id="ARBA00022438"/>
    </source>
</evidence>
<dbReference type="InterPro" id="IPR035414">
    <property type="entry name" value="Peptidase_M1_pepN_Ig-like"/>
</dbReference>
<feature type="domain" description="Peptidase M1 alanyl aminopeptidase C-terminal" evidence="16">
    <location>
        <begin position="564"/>
        <end position="884"/>
    </location>
</feature>
<dbReference type="AlphaFoldDB" id="A0A3T1CEL8"/>
<protein>
    <recommendedName>
        <fullName evidence="5 12">Aminopeptidase N</fullName>
        <ecNumber evidence="4 12">3.4.11.2</ecNumber>
    </recommendedName>
</protein>
<dbReference type="PRINTS" id="PR00756">
    <property type="entry name" value="ALADIPTASE"/>
</dbReference>
<reference evidence="18 19" key="1">
    <citation type="submission" date="2019-01" db="EMBL/GenBank/DDBJ databases">
        <title>Complete genome sequence of Erythrobacter flavus KJ5.</title>
        <authorList>
            <person name="Kanesaki Y."/>
            <person name="Brotosudarmo T."/>
            <person name="Moriuchi R."/>
            <person name="Awai K."/>
        </authorList>
    </citation>
    <scope>NUCLEOTIDE SEQUENCE [LARGE SCALE GENOMIC DNA]</scope>
    <source>
        <strain evidence="18 19">KJ5</strain>
    </source>
</reference>
<keyword evidence="10" id="KW-0862">Zinc</keyword>
<evidence type="ECO:0000313" key="18">
    <source>
        <dbReference type="EMBL" id="BBI19430.1"/>
    </source>
</evidence>
<comment type="catalytic activity">
    <reaction evidence="1">
        <text>Release of an N-terminal amino acid, Xaa-|-Yaa- from a peptide, amide or arylamide. Xaa is preferably Ala, but may be most amino acids including Pro (slow action). When a terminal hydrophobic residue is followed by a prolyl residue, the two may be released as an intact Xaa-Pro dipeptide.</text>
        <dbReference type="EC" id="3.4.11.2"/>
    </reaction>
</comment>
<name>A0A3T1CEL8_9SPHN</name>
<evidence type="ECO:0000256" key="12">
    <source>
        <dbReference type="NCBIfam" id="TIGR02414"/>
    </source>
</evidence>
<dbReference type="SUPFAM" id="SSF55486">
    <property type="entry name" value="Metalloproteases ('zincins'), catalytic domain"/>
    <property type="match status" value="1"/>
</dbReference>
<evidence type="ECO:0000256" key="3">
    <source>
        <dbReference type="ARBA" id="ARBA00010136"/>
    </source>
</evidence>
<evidence type="ECO:0000256" key="2">
    <source>
        <dbReference type="ARBA" id="ARBA00001947"/>
    </source>
</evidence>
<proteinExistence type="inferred from homology"/>
<dbReference type="InterPro" id="IPR042097">
    <property type="entry name" value="Aminopeptidase_N-like_N_sf"/>
</dbReference>
<dbReference type="GO" id="GO:0008270">
    <property type="term" value="F:zinc ion binding"/>
    <property type="evidence" value="ECO:0007669"/>
    <property type="project" value="InterPro"/>
</dbReference>
<dbReference type="PANTHER" id="PTHR46322">
    <property type="entry name" value="PUROMYCIN-SENSITIVE AMINOPEPTIDASE"/>
    <property type="match status" value="1"/>
</dbReference>
<dbReference type="Gene3D" id="1.10.390.10">
    <property type="entry name" value="Neutral Protease Domain 2"/>
    <property type="match status" value="1"/>
</dbReference>
<dbReference type="InterPro" id="IPR045357">
    <property type="entry name" value="Aminopeptidase_N-like_N"/>
</dbReference>
<keyword evidence="6 18" id="KW-0031">Aminopeptidase</keyword>
<keyword evidence="19" id="KW-1185">Reference proteome</keyword>
<dbReference type="InterPro" id="IPR001930">
    <property type="entry name" value="Peptidase_M1"/>
</dbReference>
<dbReference type="FunFam" id="1.10.390.10:FF:000002">
    <property type="entry name" value="Aminopeptidase N"/>
    <property type="match status" value="1"/>
</dbReference>
<dbReference type="SUPFAM" id="SSF63737">
    <property type="entry name" value="Leukotriene A4 hydrolase N-terminal domain"/>
    <property type="match status" value="1"/>
</dbReference>
<evidence type="ECO:0000259" key="16">
    <source>
        <dbReference type="Pfam" id="PF17432"/>
    </source>
</evidence>
<dbReference type="NCBIfam" id="TIGR02414">
    <property type="entry name" value="pepN_proteo"/>
    <property type="match status" value="1"/>
</dbReference>
<dbReference type="Pfam" id="PF11940">
    <property type="entry name" value="DUF3458"/>
    <property type="match status" value="1"/>
</dbReference>
<comment type="similarity">
    <text evidence="3">Belongs to the peptidase M1 family.</text>
</comment>
<dbReference type="InterPro" id="IPR038438">
    <property type="entry name" value="PepN_Ig-like_sf"/>
</dbReference>
<evidence type="ECO:0000256" key="8">
    <source>
        <dbReference type="ARBA" id="ARBA00022723"/>
    </source>
</evidence>
<dbReference type="GO" id="GO:0006508">
    <property type="term" value="P:proteolysis"/>
    <property type="evidence" value="ECO:0007669"/>
    <property type="project" value="UniProtKB-UniRule"/>
</dbReference>
<dbReference type="InterPro" id="IPR014782">
    <property type="entry name" value="Peptidase_M1_dom"/>
</dbReference>
<evidence type="ECO:0000256" key="9">
    <source>
        <dbReference type="ARBA" id="ARBA00022801"/>
    </source>
</evidence>
<evidence type="ECO:0000256" key="1">
    <source>
        <dbReference type="ARBA" id="ARBA00000098"/>
    </source>
</evidence>
<dbReference type="GO" id="GO:0008237">
    <property type="term" value="F:metallopeptidase activity"/>
    <property type="evidence" value="ECO:0007669"/>
    <property type="project" value="UniProtKB-UniRule"/>
</dbReference>
<organism evidence="18 19">
    <name type="scientific">Qipengyuania flava</name>
    <dbReference type="NCBI Taxonomy" id="192812"/>
    <lineage>
        <taxon>Bacteria</taxon>
        <taxon>Pseudomonadati</taxon>
        <taxon>Pseudomonadota</taxon>
        <taxon>Alphaproteobacteria</taxon>
        <taxon>Sphingomonadales</taxon>
        <taxon>Erythrobacteraceae</taxon>
        <taxon>Qipengyuania</taxon>
    </lineage>
</organism>
<keyword evidence="7" id="KW-0645">Protease</keyword>
<evidence type="ECO:0000313" key="19">
    <source>
        <dbReference type="Proteomes" id="UP000290057"/>
    </source>
</evidence>
<dbReference type="Pfam" id="PF17432">
    <property type="entry name" value="DUF3458_C"/>
    <property type="match status" value="1"/>
</dbReference>
<evidence type="ECO:0000259" key="17">
    <source>
        <dbReference type="Pfam" id="PF17900"/>
    </source>
</evidence>
<comment type="cofactor">
    <cofactor evidence="2">
        <name>Zn(2+)</name>
        <dbReference type="ChEBI" id="CHEBI:29105"/>
    </cofactor>
</comment>
<dbReference type="Gene3D" id="2.60.40.1730">
    <property type="entry name" value="tricorn interacting facor f3 domain"/>
    <property type="match status" value="1"/>
</dbReference>
<dbReference type="PANTHER" id="PTHR46322:SF1">
    <property type="entry name" value="PUROMYCIN-SENSITIVE AMINOPEPTIDASE"/>
    <property type="match status" value="1"/>
</dbReference>
<evidence type="ECO:0000256" key="11">
    <source>
        <dbReference type="ARBA" id="ARBA00023049"/>
    </source>
</evidence>
<dbReference type="InterPro" id="IPR027268">
    <property type="entry name" value="Peptidase_M4/M1_CTD_sf"/>
</dbReference>
<dbReference type="Gene3D" id="3.30.2010.30">
    <property type="match status" value="1"/>
</dbReference>
<dbReference type="FunFam" id="3.30.2010.30:FF:000002">
    <property type="entry name" value="Putative aminopeptidase N"/>
    <property type="match status" value="1"/>
</dbReference>
<dbReference type="InterPro" id="IPR012779">
    <property type="entry name" value="Peptidase_M1_pepN"/>
</dbReference>
<dbReference type="GO" id="GO:0016285">
    <property type="term" value="F:alanyl aminopeptidase activity"/>
    <property type="evidence" value="ECO:0007669"/>
    <property type="project" value="UniProtKB-EC"/>
</dbReference>
<keyword evidence="9" id="KW-0378">Hydrolase</keyword>
<dbReference type="EC" id="3.4.11.2" evidence="4 12"/>
<accession>A0A3T1CEL8</accession>
<keyword evidence="11" id="KW-0482">Metalloprotease</keyword>
<dbReference type="Gene3D" id="2.60.40.1840">
    <property type="match status" value="1"/>
</dbReference>
<dbReference type="InterPro" id="IPR024601">
    <property type="entry name" value="Peptidase_M1_pepN_C"/>
</dbReference>
<dbReference type="Gene3D" id="1.25.50.10">
    <property type="entry name" value="Peptidase M1, alanyl aminopeptidase, C-terminal domain"/>
    <property type="match status" value="1"/>
</dbReference>
<dbReference type="Pfam" id="PF17900">
    <property type="entry name" value="Peptidase_M1_N"/>
    <property type="match status" value="1"/>
</dbReference>
<dbReference type="Pfam" id="PF01433">
    <property type="entry name" value="Peptidase_M1"/>
    <property type="match status" value="1"/>
</dbReference>
<feature type="domain" description="Peptidase M1 membrane alanine aminopeptidase" evidence="14">
    <location>
        <begin position="250"/>
        <end position="460"/>
    </location>
</feature>
<dbReference type="Proteomes" id="UP000290057">
    <property type="component" value="Chromosome"/>
</dbReference>
<dbReference type="EMBL" id="AP019389">
    <property type="protein sequence ID" value="BBI19430.1"/>
    <property type="molecule type" value="Genomic_DNA"/>
</dbReference>
<evidence type="ECO:0000256" key="13">
    <source>
        <dbReference type="SAM" id="MobiDB-lite"/>
    </source>
</evidence>
<evidence type="ECO:0000259" key="14">
    <source>
        <dbReference type="Pfam" id="PF01433"/>
    </source>
</evidence>
<feature type="domain" description="Peptidase M1 alanyl aminopeptidase Ig-like fold" evidence="15">
    <location>
        <begin position="468"/>
        <end position="559"/>
    </location>
</feature>
<feature type="domain" description="Aminopeptidase N-like N-terminal" evidence="17">
    <location>
        <begin position="118"/>
        <end position="210"/>
    </location>
</feature>
<gene>
    <name evidence="18" type="ORF">EKJ_02770</name>
</gene>
<evidence type="ECO:0000256" key="4">
    <source>
        <dbReference type="ARBA" id="ARBA00012564"/>
    </source>
</evidence>
<feature type="region of interest" description="Disordered" evidence="13">
    <location>
        <begin position="1"/>
        <end position="20"/>
    </location>
</feature>